<evidence type="ECO:0000313" key="2">
    <source>
        <dbReference type="EMBL" id="PIR45678.1"/>
    </source>
</evidence>
<dbReference type="Proteomes" id="UP000230906">
    <property type="component" value="Unassembled WGS sequence"/>
</dbReference>
<evidence type="ECO:0000313" key="3">
    <source>
        <dbReference type="Proteomes" id="UP000230906"/>
    </source>
</evidence>
<reference evidence="2 3" key="1">
    <citation type="submission" date="2017-09" db="EMBL/GenBank/DDBJ databases">
        <title>Depth-based differentiation of microbial function through sediment-hosted aquifers and enrichment of novel symbionts in the deep terrestrial subsurface.</title>
        <authorList>
            <person name="Probst A.J."/>
            <person name="Ladd B."/>
            <person name="Jarett J.K."/>
            <person name="Geller-Mcgrath D.E."/>
            <person name="Sieber C.M."/>
            <person name="Emerson J.B."/>
            <person name="Anantharaman K."/>
            <person name="Thomas B.C."/>
            <person name="Malmstrom R."/>
            <person name="Stieglmeier M."/>
            <person name="Klingl A."/>
            <person name="Woyke T."/>
            <person name="Ryan C.M."/>
            <person name="Banfield J.F."/>
        </authorList>
    </citation>
    <scope>NUCLEOTIDE SEQUENCE [LARGE SCALE GENOMIC DNA]</scope>
    <source>
        <strain evidence="2">CG10_big_fil_rev_8_21_14_0_10_50_13</strain>
    </source>
</reference>
<dbReference type="AlphaFoldDB" id="A0A2H0RGP0"/>
<dbReference type="GO" id="GO:0006355">
    <property type="term" value="P:regulation of DNA-templated transcription"/>
    <property type="evidence" value="ECO:0007669"/>
    <property type="project" value="InterPro"/>
</dbReference>
<dbReference type="Gene3D" id="1.10.1660.10">
    <property type="match status" value="1"/>
</dbReference>
<keyword evidence="2" id="KW-0238">DNA-binding</keyword>
<dbReference type="PROSITE" id="PS50937">
    <property type="entry name" value="HTH_MERR_2"/>
    <property type="match status" value="1"/>
</dbReference>
<feature type="domain" description="HTH merR-type" evidence="1">
    <location>
        <begin position="5"/>
        <end position="53"/>
    </location>
</feature>
<evidence type="ECO:0000259" key="1">
    <source>
        <dbReference type="PROSITE" id="PS50937"/>
    </source>
</evidence>
<proteinExistence type="predicted"/>
<dbReference type="EMBL" id="PCYJ01000003">
    <property type="protein sequence ID" value="PIR45678.1"/>
    <property type="molecule type" value="Genomic_DNA"/>
</dbReference>
<dbReference type="SUPFAM" id="SSF46955">
    <property type="entry name" value="Putative DNA-binding domain"/>
    <property type="match status" value="1"/>
</dbReference>
<sequence>MKKGLVTISSAAEIIGVSIATLRNWDKSGHLKAIRDHGNHYRFYSISALEHFAKKEGLKRRPQNKINLTP</sequence>
<organism evidence="2 3">
    <name type="scientific">Candidatus Vogelbacteria bacterium CG10_big_fil_rev_8_21_14_0_10_50_13</name>
    <dbReference type="NCBI Taxonomy" id="1975044"/>
    <lineage>
        <taxon>Bacteria</taxon>
        <taxon>Candidatus Vogeliibacteriota</taxon>
    </lineage>
</organism>
<dbReference type="InterPro" id="IPR000551">
    <property type="entry name" value="MerR-type_HTH_dom"/>
</dbReference>
<dbReference type="GO" id="GO:0003677">
    <property type="term" value="F:DNA binding"/>
    <property type="evidence" value="ECO:0007669"/>
    <property type="project" value="UniProtKB-KW"/>
</dbReference>
<gene>
    <name evidence="2" type="ORF">COV09_00125</name>
</gene>
<dbReference type="Pfam" id="PF00376">
    <property type="entry name" value="MerR"/>
    <property type="match status" value="1"/>
</dbReference>
<comment type="caution">
    <text evidence="2">The sequence shown here is derived from an EMBL/GenBank/DDBJ whole genome shotgun (WGS) entry which is preliminary data.</text>
</comment>
<accession>A0A2H0RGP0</accession>
<name>A0A2H0RGP0_9BACT</name>
<protein>
    <submittedName>
        <fullName evidence="2">MerR family DNA-binding transcriptional regulator</fullName>
    </submittedName>
</protein>
<dbReference type="InterPro" id="IPR009061">
    <property type="entry name" value="DNA-bd_dom_put_sf"/>
</dbReference>